<dbReference type="GO" id="GO:0000155">
    <property type="term" value="F:phosphorelay sensor kinase activity"/>
    <property type="evidence" value="ECO:0007669"/>
    <property type="project" value="InterPro"/>
</dbReference>
<dbReference type="PROSITE" id="PS50109">
    <property type="entry name" value="HIS_KIN"/>
    <property type="match status" value="1"/>
</dbReference>
<accession>A0A2S0HW56</accession>
<dbReference type="InterPro" id="IPR004358">
    <property type="entry name" value="Sig_transdc_His_kin-like_C"/>
</dbReference>
<keyword evidence="9" id="KW-1133">Transmembrane helix</keyword>
<dbReference type="CDD" id="cd00082">
    <property type="entry name" value="HisKA"/>
    <property type="match status" value="1"/>
</dbReference>
<keyword evidence="5" id="KW-0547">Nucleotide-binding</keyword>
<dbReference type="Gene3D" id="1.10.287.130">
    <property type="match status" value="1"/>
</dbReference>
<keyword evidence="3" id="KW-0597">Phosphoprotein</keyword>
<dbReference type="EC" id="2.7.13.3" evidence="2"/>
<dbReference type="InterPro" id="IPR003661">
    <property type="entry name" value="HisK_dim/P_dom"/>
</dbReference>
<dbReference type="Proteomes" id="UP000238442">
    <property type="component" value="Chromosome"/>
</dbReference>
<evidence type="ECO:0000256" key="2">
    <source>
        <dbReference type="ARBA" id="ARBA00012438"/>
    </source>
</evidence>
<dbReference type="Pfam" id="PF02518">
    <property type="entry name" value="HATPase_c"/>
    <property type="match status" value="1"/>
</dbReference>
<keyword evidence="12" id="KW-1185">Reference proteome</keyword>
<sequence>MQNKKALLRWFFVFLSIFIISLILWNTYAFFNQLKDNERNKMHIWAAAQNEFEQTDLNEDEDISNIVLQVLQSNSTTPMVVYSHKEDTYDVRNIVEKETDPEKLRASRRQLAEQFTSEYKPIEIRFKDEVLQTIYYGNSPIINKLKYYPIALILIILLFFTALYFFFQTSKSSEQNKLWAGMAKETAHQIGTPLSSLVGWTEILKQEKVNASYIAEMEKDIDRLKTITERFSKIGSTPTLTKMDIVSETRQSFDYLKSRTSKLIEFELHLPVNPVYVQLNSQLYGWTIENMVKNAIDAMKGKGRVTISIEATSKYARLLISDTGKGIQKRNFRKVFNPGYTTKTRGWGLGLSLVRRIIEEYHRGKIRVLKSSLGEGTTMEILLKIVR</sequence>
<keyword evidence="8" id="KW-0902">Two-component regulatory system</keyword>
<gene>
    <name evidence="11" type="ORF">C5O00_06605</name>
</gene>
<evidence type="ECO:0000256" key="6">
    <source>
        <dbReference type="ARBA" id="ARBA00022777"/>
    </source>
</evidence>
<evidence type="ECO:0000256" key="3">
    <source>
        <dbReference type="ARBA" id="ARBA00022553"/>
    </source>
</evidence>
<dbReference type="GO" id="GO:0005524">
    <property type="term" value="F:ATP binding"/>
    <property type="evidence" value="ECO:0007669"/>
    <property type="project" value="UniProtKB-KW"/>
</dbReference>
<dbReference type="Gene3D" id="3.30.565.10">
    <property type="entry name" value="Histidine kinase-like ATPase, C-terminal domain"/>
    <property type="match status" value="1"/>
</dbReference>
<feature type="transmembrane region" description="Helical" evidence="9">
    <location>
        <begin position="147"/>
        <end position="167"/>
    </location>
</feature>
<name>A0A2S0HW56_9FLAO</name>
<dbReference type="InterPro" id="IPR005467">
    <property type="entry name" value="His_kinase_dom"/>
</dbReference>
<dbReference type="EMBL" id="CP027062">
    <property type="protein sequence ID" value="AVI50860.1"/>
    <property type="molecule type" value="Genomic_DNA"/>
</dbReference>
<dbReference type="KEGG" id="aue:C5O00_06605"/>
<keyword evidence="6 11" id="KW-0418">Kinase</keyword>
<evidence type="ECO:0000256" key="5">
    <source>
        <dbReference type="ARBA" id="ARBA00022741"/>
    </source>
</evidence>
<protein>
    <recommendedName>
        <fullName evidence="2">histidine kinase</fullName>
        <ecNumber evidence="2">2.7.13.3</ecNumber>
    </recommendedName>
</protein>
<comment type="catalytic activity">
    <reaction evidence="1">
        <text>ATP + protein L-histidine = ADP + protein N-phospho-L-histidine.</text>
        <dbReference type="EC" id="2.7.13.3"/>
    </reaction>
</comment>
<dbReference type="PANTHER" id="PTHR43065">
    <property type="entry name" value="SENSOR HISTIDINE KINASE"/>
    <property type="match status" value="1"/>
</dbReference>
<dbReference type="SUPFAM" id="SSF47384">
    <property type="entry name" value="Homodimeric domain of signal transducing histidine kinase"/>
    <property type="match status" value="1"/>
</dbReference>
<dbReference type="AlphaFoldDB" id="A0A2S0HW56"/>
<dbReference type="InterPro" id="IPR036890">
    <property type="entry name" value="HATPase_C_sf"/>
</dbReference>
<evidence type="ECO:0000259" key="10">
    <source>
        <dbReference type="PROSITE" id="PS50109"/>
    </source>
</evidence>
<evidence type="ECO:0000256" key="8">
    <source>
        <dbReference type="ARBA" id="ARBA00023012"/>
    </source>
</evidence>
<feature type="domain" description="Histidine kinase" evidence="10">
    <location>
        <begin position="185"/>
        <end position="387"/>
    </location>
</feature>
<evidence type="ECO:0000256" key="7">
    <source>
        <dbReference type="ARBA" id="ARBA00022840"/>
    </source>
</evidence>
<dbReference type="SUPFAM" id="SSF55874">
    <property type="entry name" value="ATPase domain of HSP90 chaperone/DNA topoisomerase II/histidine kinase"/>
    <property type="match status" value="1"/>
</dbReference>
<reference evidence="11 12" key="1">
    <citation type="submission" date="2018-02" db="EMBL/GenBank/DDBJ databases">
        <title>Genomic analysis of the strain RR4-38 isolated from a seawater recirculating aquaculture system.</title>
        <authorList>
            <person name="Kim Y.-S."/>
            <person name="Jang Y.H."/>
            <person name="Kim K.-H."/>
        </authorList>
    </citation>
    <scope>NUCLEOTIDE SEQUENCE [LARGE SCALE GENOMIC DNA]</scope>
    <source>
        <strain evidence="11 12">RR4-38</strain>
    </source>
</reference>
<dbReference type="InterPro" id="IPR003594">
    <property type="entry name" value="HATPase_dom"/>
</dbReference>
<evidence type="ECO:0000313" key="11">
    <source>
        <dbReference type="EMBL" id="AVI50860.1"/>
    </source>
</evidence>
<evidence type="ECO:0000256" key="1">
    <source>
        <dbReference type="ARBA" id="ARBA00000085"/>
    </source>
</evidence>
<dbReference type="InterPro" id="IPR036097">
    <property type="entry name" value="HisK_dim/P_sf"/>
</dbReference>
<dbReference type="RefSeq" id="WP_105216004.1">
    <property type="nucleotide sequence ID" value="NZ_CP027062.1"/>
</dbReference>
<dbReference type="SMART" id="SM00387">
    <property type="entry name" value="HATPase_c"/>
    <property type="match status" value="1"/>
</dbReference>
<keyword evidence="7" id="KW-0067">ATP-binding</keyword>
<feature type="transmembrane region" description="Helical" evidence="9">
    <location>
        <begin position="7"/>
        <end position="31"/>
    </location>
</feature>
<keyword evidence="4" id="KW-0808">Transferase</keyword>
<proteinExistence type="predicted"/>
<dbReference type="OrthoDB" id="9815750at2"/>
<evidence type="ECO:0000256" key="9">
    <source>
        <dbReference type="SAM" id="Phobius"/>
    </source>
</evidence>
<organism evidence="11 12">
    <name type="scientific">Pukyongia salina</name>
    <dbReference type="NCBI Taxonomy" id="2094025"/>
    <lineage>
        <taxon>Bacteria</taxon>
        <taxon>Pseudomonadati</taxon>
        <taxon>Bacteroidota</taxon>
        <taxon>Flavobacteriia</taxon>
        <taxon>Flavobacteriales</taxon>
        <taxon>Flavobacteriaceae</taxon>
        <taxon>Pukyongia</taxon>
    </lineage>
</organism>
<evidence type="ECO:0000313" key="12">
    <source>
        <dbReference type="Proteomes" id="UP000238442"/>
    </source>
</evidence>
<evidence type="ECO:0000256" key="4">
    <source>
        <dbReference type="ARBA" id="ARBA00022679"/>
    </source>
</evidence>
<keyword evidence="9" id="KW-0812">Transmembrane</keyword>
<dbReference type="PANTHER" id="PTHR43065:SF46">
    <property type="entry name" value="C4-DICARBOXYLATE TRANSPORT SENSOR PROTEIN DCTB"/>
    <property type="match status" value="1"/>
</dbReference>
<dbReference type="PRINTS" id="PR00344">
    <property type="entry name" value="BCTRLSENSOR"/>
</dbReference>
<keyword evidence="9" id="KW-0472">Membrane</keyword>